<evidence type="ECO:0000313" key="5">
    <source>
        <dbReference type="EMBL" id="KAK9004764.1"/>
    </source>
</evidence>
<evidence type="ECO:0000313" key="6">
    <source>
        <dbReference type="Proteomes" id="UP001396334"/>
    </source>
</evidence>
<evidence type="ECO:0000256" key="1">
    <source>
        <dbReference type="ARBA" id="ARBA00022741"/>
    </source>
</evidence>
<feature type="domain" description="Disease resistance protein At4g27190-like leucine-rich repeats" evidence="4">
    <location>
        <begin position="648"/>
        <end position="725"/>
    </location>
</feature>
<proteinExistence type="predicted"/>
<dbReference type="SUPFAM" id="SSF52047">
    <property type="entry name" value="RNI-like"/>
    <property type="match status" value="1"/>
</dbReference>
<dbReference type="SUPFAM" id="SSF52540">
    <property type="entry name" value="P-loop containing nucleoside triphosphate hydrolases"/>
    <property type="match status" value="1"/>
</dbReference>
<dbReference type="SUPFAM" id="SSF52058">
    <property type="entry name" value="L domain-like"/>
    <property type="match status" value="1"/>
</dbReference>
<dbReference type="InterPro" id="IPR057135">
    <property type="entry name" value="At4g27190-like_LRR"/>
</dbReference>
<evidence type="ECO:0000256" key="2">
    <source>
        <dbReference type="ARBA" id="ARBA00022821"/>
    </source>
</evidence>
<reference evidence="5 6" key="1">
    <citation type="journal article" date="2024" name="G3 (Bethesda)">
        <title>Genome assembly of Hibiscus sabdariffa L. provides insights into metabolisms of medicinal natural products.</title>
        <authorList>
            <person name="Kim T."/>
        </authorList>
    </citation>
    <scope>NUCLEOTIDE SEQUENCE [LARGE SCALE GENOMIC DNA]</scope>
    <source>
        <strain evidence="5">TK-2024</strain>
        <tissue evidence="5">Old leaves</tissue>
    </source>
</reference>
<dbReference type="PANTHER" id="PTHR33463:SF203">
    <property type="entry name" value="AAA+ ATPASE DOMAIN-CONTAINING PROTEIN"/>
    <property type="match status" value="1"/>
</dbReference>
<dbReference type="Gene3D" id="3.80.10.10">
    <property type="entry name" value="Ribonuclease Inhibitor"/>
    <property type="match status" value="3"/>
</dbReference>
<feature type="domain" description="Disease resistance protein At4g27190-like leucine-rich repeats" evidence="4">
    <location>
        <begin position="503"/>
        <end position="624"/>
    </location>
</feature>
<organism evidence="5 6">
    <name type="scientific">Hibiscus sabdariffa</name>
    <name type="common">roselle</name>
    <dbReference type="NCBI Taxonomy" id="183260"/>
    <lineage>
        <taxon>Eukaryota</taxon>
        <taxon>Viridiplantae</taxon>
        <taxon>Streptophyta</taxon>
        <taxon>Embryophyta</taxon>
        <taxon>Tracheophyta</taxon>
        <taxon>Spermatophyta</taxon>
        <taxon>Magnoliopsida</taxon>
        <taxon>eudicotyledons</taxon>
        <taxon>Gunneridae</taxon>
        <taxon>Pentapetalae</taxon>
        <taxon>rosids</taxon>
        <taxon>malvids</taxon>
        <taxon>Malvales</taxon>
        <taxon>Malvaceae</taxon>
        <taxon>Malvoideae</taxon>
        <taxon>Hibiscus</taxon>
    </lineage>
</organism>
<dbReference type="Gene3D" id="1.10.8.430">
    <property type="entry name" value="Helical domain of apoptotic protease-activating factors"/>
    <property type="match status" value="1"/>
</dbReference>
<dbReference type="Proteomes" id="UP001396334">
    <property type="component" value="Unassembled WGS sequence"/>
</dbReference>
<dbReference type="InterPro" id="IPR042197">
    <property type="entry name" value="Apaf_helical"/>
</dbReference>
<dbReference type="Gene3D" id="3.30.70.2850">
    <property type="match status" value="1"/>
</dbReference>
<evidence type="ECO:0000259" key="4">
    <source>
        <dbReference type="Pfam" id="PF23247"/>
    </source>
</evidence>
<gene>
    <name evidence="5" type="ORF">V6N11_042220</name>
</gene>
<sequence>MAVGEAMACQPTVLVDVLDDDEAWALFRMKAELDERVSREILEEAKKVAEECQDLPVAIVTVASALKGTQTREGWELARTKLESIRLPEIGGNIEEEKERNAYRCIKMSYEYLKKETTKRCFLLCALYPQDHSIGVEDLVRHAWGLKLYGKTKSVEEVRTKVLEAIDCLKDSCLLLEDEDKNEDEDDDKDEDDDDDDDEEEDDQGEDKDDDNENDEDKDEDEDEHEAKAEAVYKDIGRHVKLHVIVRDVALWIAFKEESGFTIKSRFELLNDSIETCKAISLLDSERKKFPDKLVCPELEVLLLKNCTVQGLCFQGMQELKVLSLTMEKSGRNISLYPLQFLEKLSSLRLENFEDFSFLGNLKTLEIFCLRGSRSEGLADELRELENLKILDLSDSKFSNGIPGDVIIRLSKLEELYLRSMEGESTAILQEINFLNLLTTLSLAASSSHFPEDFQFPKLERFDICINSSRSDVTNGRERRLRVDRSLIVKMSNLNLVSELLENVESLRVLELEDECLIDRRQKMLVPKMLQTLKEVSIENCENLKVVFQNVQENVGPLLSNLKLLCLRSLPKLSHIWELPIQHVRLEALVKLNIWSCQSLKSIFSISLAQSLVLLEHLEISLCDELKQIVTEPAGDDEEIPMSINSPNSLCFPKLKDVDIDGCDGLEYIFPSLMAPQGLPKLESVSVHDCCQLKQLVRSIEGRTENDVMFKQLQFSKPLKLFSVSDCPLSSNSFVHLEVEEAYLEKVQLSAFKGSFSCRKHLELSGTTENYNLVPEANEDGLNGLTSLIVDSCHDLECLVDTTVGNGPTSAFTHLEKLNISYCQSMKTLCKGQPPHGFLKNLKDLSMEGCNELQPLLNLPSFSLQSLKVVNIEKCCNLESLFSASLIQSLVMLEELWVSYCFKLKTLITELENNDGETDSNSSPLTLFLPKLKTLDIRGCPKLKYVLPITLAKGLSALATISVFECDELKQVFGMEKEQNGVEQDDNVCLSNLRDLRLCYLRNLSCFSPESYIFKTPVLTNLKVDGCPQLTKFAISQVDKKLH</sequence>
<feature type="compositionally biased region" description="Acidic residues" evidence="3">
    <location>
        <begin position="179"/>
        <end position="224"/>
    </location>
</feature>
<keyword evidence="1" id="KW-0547">Nucleotide-binding</keyword>
<dbReference type="InterPro" id="IPR032675">
    <property type="entry name" value="LRR_dom_sf"/>
</dbReference>
<feature type="domain" description="Disease resistance protein At4g27190-like leucine-rich repeats" evidence="4">
    <location>
        <begin position="926"/>
        <end position="1042"/>
    </location>
</feature>
<feature type="domain" description="Disease resistance protein At4g27190-like leucine-rich repeats" evidence="4">
    <location>
        <begin position="862"/>
        <end position="901"/>
    </location>
</feature>
<comment type="caution">
    <text evidence="5">The sequence shown here is derived from an EMBL/GenBank/DDBJ whole genome shotgun (WGS) entry which is preliminary data.</text>
</comment>
<accession>A0ABR2QW65</accession>
<protein>
    <recommendedName>
        <fullName evidence="4">Disease resistance protein At4g27190-like leucine-rich repeats domain-containing protein</fullName>
    </recommendedName>
</protein>
<dbReference type="InterPro" id="IPR027417">
    <property type="entry name" value="P-loop_NTPase"/>
</dbReference>
<evidence type="ECO:0000256" key="3">
    <source>
        <dbReference type="SAM" id="MobiDB-lite"/>
    </source>
</evidence>
<dbReference type="Pfam" id="PF23247">
    <property type="entry name" value="LRR_RPS2"/>
    <property type="match status" value="5"/>
</dbReference>
<dbReference type="EMBL" id="JBBPBN010000030">
    <property type="protein sequence ID" value="KAK9004764.1"/>
    <property type="molecule type" value="Genomic_DNA"/>
</dbReference>
<keyword evidence="6" id="KW-1185">Reference proteome</keyword>
<name>A0ABR2QW65_9ROSI</name>
<dbReference type="PANTHER" id="PTHR33463">
    <property type="entry name" value="NB-ARC DOMAIN-CONTAINING PROTEIN-RELATED"/>
    <property type="match status" value="1"/>
</dbReference>
<feature type="region of interest" description="Disordered" evidence="3">
    <location>
        <begin position="179"/>
        <end position="227"/>
    </location>
</feature>
<feature type="domain" description="Disease resistance protein At4g27190-like leucine-rich repeats" evidence="4">
    <location>
        <begin position="743"/>
        <end position="857"/>
    </location>
</feature>
<keyword evidence="2" id="KW-0611">Plant defense</keyword>
<dbReference type="InterPro" id="IPR050905">
    <property type="entry name" value="Plant_NBS-LRR"/>
</dbReference>